<name>Q3LWI4_BIGNA</name>
<dbReference type="SMR" id="Q3LWI4"/>
<reference evidence="1 2" key="1">
    <citation type="journal article" date="2006" name="Proc. Natl. Acad. Sci. U.S.A.">
        <title>Complete nucleotide sequence of the chlorarachniophyte nucleomorph: nature's smallest nucleus.</title>
        <authorList>
            <person name="Gilson P.R."/>
            <person name="Su V."/>
            <person name="Slamovits C.H."/>
            <person name="Reith M.E."/>
            <person name="Keeling P.J."/>
            <person name="McFadden G.I."/>
        </authorList>
    </citation>
    <scope>NUCLEOTIDE SEQUENCE [LARGE SCALE GENOMIC DNA]</scope>
    <source>
        <strain evidence="2">CCMP621</strain>
    </source>
</reference>
<evidence type="ECO:0000313" key="2">
    <source>
        <dbReference type="Proteomes" id="UP000243425"/>
    </source>
</evidence>
<dbReference type="AlphaFoldDB" id="Q3LWI4"/>
<proteinExistence type="predicted"/>
<dbReference type="EMBL" id="DQ158856">
    <property type="protein sequence ID" value="ABA27182.1"/>
    <property type="molecule type" value="Genomic_DNA"/>
</dbReference>
<geneLocation type="nucleomorph" evidence="1"/>
<accession>Q3LWI4</accession>
<sequence>MNSNLKIQNNTVKNENKTISKISSKLNKNSIYLNFKNFNSSNLLGYKSFYINMKIFCEFENFYLKYFNDPTPMDNYFPNNLNIQISSTRINELLDTINEVHKTISINYWKNAPNSYVFHKLNPEISHAISKSLCSFVYYCFLRYNPDKKWKINYWIHSSIRIMQHNIVKIIPFEVLLDLLKNIYLKSKHKGIFKIWLISLIREIKNKISNEKKFQYYFSGARLLLYGLICESNFNVLLKNLKIPSKNDLFNKKLIWQYIQKILYPNSYEINSNKNQFIKYSIKPIKSKLYHLSVRKAPNGAGTETYKKFEKTIYFSSLKYKLSTKIYFSPKSLKKKYLYFYQKAREIGLFFRMIELQGNLSIVTAL</sequence>
<dbReference type="RefSeq" id="XP_001712794.1">
    <property type="nucleotide sequence ID" value="XM_001712742.1"/>
</dbReference>
<organism evidence="1 2">
    <name type="scientific">Bigelowiella natans</name>
    <name type="common">Pedinomonas minutissima</name>
    <name type="synonym">Chlorarachnion sp. (strain CCMP621)</name>
    <dbReference type="NCBI Taxonomy" id="227086"/>
    <lineage>
        <taxon>Eukaryota</taxon>
        <taxon>Sar</taxon>
        <taxon>Rhizaria</taxon>
        <taxon>Cercozoa</taxon>
        <taxon>Chlorarachniophyceae</taxon>
        <taxon>Bigelowiella</taxon>
    </lineage>
</organism>
<keyword evidence="1" id="KW-0542">Nucleomorph</keyword>
<evidence type="ECO:0000313" key="1">
    <source>
        <dbReference type="EMBL" id="ABA27182.1"/>
    </source>
</evidence>
<dbReference type="GeneID" id="5788336"/>
<protein>
    <submittedName>
        <fullName evidence="1">Uncharacterized protein</fullName>
    </submittedName>
</protein>
<dbReference type="Proteomes" id="UP000243425">
    <property type="component" value="Nucleomorph 1"/>
</dbReference>